<evidence type="ECO:0000313" key="2">
    <source>
        <dbReference type="Proteomes" id="UP000624041"/>
    </source>
</evidence>
<gene>
    <name evidence="1" type="ORF">GCM10007971_34590</name>
</gene>
<accession>A0A918D4T1</accession>
<organism evidence="1 2">
    <name type="scientific">Oceanobacillus indicireducens</name>
    <dbReference type="NCBI Taxonomy" id="1004261"/>
    <lineage>
        <taxon>Bacteria</taxon>
        <taxon>Bacillati</taxon>
        <taxon>Bacillota</taxon>
        <taxon>Bacilli</taxon>
        <taxon>Bacillales</taxon>
        <taxon>Bacillaceae</taxon>
        <taxon>Oceanobacillus</taxon>
    </lineage>
</organism>
<proteinExistence type="predicted"/>
<reference evidence="1" key="2">
    <citation type="submission" date="2020-09" db="EMBL/GenBank/DDBJ databases">
        <authorList>
            <person name="Sun Q."/>
            <person name="Ohkuma M."/>
        </authorList>
    </citation>
    <scope>NUCLEOTIDE SEQUENCE</scope>
    <source>
        <strain evidence="1">JCM 17251</strain>
    </source>
</reference>
<dbReference type="AlphaFoldDB" id="A0A918D4T1"/>
<protein>
    <submittedName>
        <fullName evidence="1">Uncharacterized protein</fullName>
    </submittedName>
</protein>
<name>A0A918D4T1_9BACI</name>
<dbReference type="EMBL" id="BMOS01000038">
    <property type="protein sequence ID" value="GGN65588.1"/>
    <property type="molecule type" value="Genomic_DNA"/>
</dbReference>
<evidence type="ECO:0000313" key="1">
    <source>
        <dbReference type="EMBL" id="GGN65588.1"/>
    </source>
</evidence>
<reference evidence="1" key="1">
    <citation type="journal article" date="2014" name="Int. J. Syst. Evol. Microbiol.">
        <title>Complete genome sequence of Corynebacterium casei LMG S-19264T (=DSM 44701T), isolated from a smear-ripened cheese.</title>
        <authorList>
            <consortium name="US DOE Joint Genome Institute (JGI-PGF)"/>
            <person name="Walter F."/>
            <person name="Albersmeier A."/>
            <person name="Kalinowski J."/>
            <person name="Ruckert C."/>
        </authorList>
    </citation>
    <scope>NUCLEOTIDE SEQUENCE</scope>
    <source>
        <strain evidence="1">JCM 17251</strain>
    </source>
</reference>
<comment type="caution">
    <text evidence="1">The sequence shown here is derived from an EMBL/GenBank/DDBJ whole genome shotgun (WGS) entry which is preliminary data.</text>
</comment>
<dbReference type="Proteomes" id="UP000624041">
    <property type="component" value="Unassembled WGS sequence"/>
</dbReference>
<sequence>MIKIDAENVYFLGIIGVVPAAVVRDIRPIQWMHAACNMTFACSVAWTGDIVIRSS</sequence>
<keyword evidence="2" id="KW-1185">Reference proteome</keyword>